<reference evidence="1" key="1">
    <citation type="submission" date="2020-03" db="EMBL/GenBank/DDBJ databases">
        <title>The deep terrestrial virosphere.</title>
        <authorList>
            <person name="Holmfeldt K."/>
            <person name="Nilsson E."/>
            <person name="Simone D."/>
            <person name="Lopez-Fernandez M."/>
            <person name="Wu X."/>
            <person name="de Brujin I."/>
            <person name="Lundin D."/>
            <person name="Andersson A."/>
            <person name="Bertilsson S."/>
            <person name="Dopson M."/>
        </authorList>
    </citation>
    <scope>NUCLEOTIDE SEQUENCE</scope>
    <source>
        <strain evidence="1">MM171B01268</strain>
    </source>
</reference>
<name>A0A6M3M404_9ZZZZ</name>
<dbReference type="InterPro" id="IPR025048">
    <property type="entry name" value="DUF3987"/>
</dbReference>
<proteinExistence type="predicted"/>
<evidence type="ECO:0000313" key="1">
    <source>
        <dbReference type="EMBL" id="QJB02447.1"/>
    </source>
</evidence>
<gene>
    <name evidence="1" type="ORF">MM171B01268_0005</name>
</gene>
<dbReference type="EMBL" id="MT143784">
    <property type="protein sequence ID" value="QJB02447.1"/>
    <property type="molecule type" value="Genomic_DNA"/>
</dbReference>
<organism evidence="1">
    <name type="scientific">viral metagenome</name>
    <dbReference type="NCBI Taxonomy" id="1070528"/>
    <lineage>
        <taxon>unclassified sequences</taxon>
        <taxon>metagenomes</taxon>
        <taxon>organismal metagenomes</taxon>
    </lineage>
</organism>
<dbReference type="AlphaFoldDB" id="A0A6M3M404"/>
<accession>A0A6M3M404</accession>
<dbReference type="Pfam" id="PF13148">
    <property type="entry name" value="DUF3987"/>
    <property type="match status" value="1"/>
</dbReference>
<sequence>MQIQPRRNRVLGESWLTAYRKYIIKQEAPDIFHFWVAISLIATALKRNVYIDRDAYQVYPNQYIFLVAKSGLCKKSAAMDIGLDLIRKIENITVVHGRATVEGLIELMKRASPDPKGVIKPDGSMLLHADELAYLFGKASYITDLITFLTAAYSSKANLDFLTRKKGLEKVRNPCPTILAGTTPEQMGDIFPSLVLSSGFMARILLIWGEEVKRIAKPSLRKEMEDALINDLGCIAQLCGEMMMTEEADNYFNDWYDALIPPGLSELIAFFQRKHDHVLKTAIVISAAESDEMKVTLRHLLAAIAAVEYVEERIPDAIASIGATIQSSIADQIVNVLRLRDPVPVSHSVVLRRVYRRLTYGAQEFKQIIDSLKESDRIKEIADAKGVFYKLGDTKY</sequence>
<protein>
    <submittedName>
        <fullName evidence="1">Putative structural protein</fullName>
    </submittedName>
</protein>